<evidence type="ECO:0000313" key="3">
    <source>
        <dbReference type="EMBL" id="NVN29432.1"/>
    </source>
</evidence>
<gene>
    <name evidence="2" type="ORF">FHR90_003415</name>
    <name evidence="3" type="ORF">HUK83_03640</name>
</gene>
<reference evidence="2 4" key="2">
    <citation type="submission" date="2020-08" db="EMBL/GenBank/DDBJ databases">
        <title>Genomic Encyclopedia of Type Strains, Phase III (KMG-III): the genomes of soil and plant-associated and newly described type strains.</title>
        <authorList>
            <person name="Whitman W."/>
        </authorList>
    </citation>
    <scope>NUCLEOTIDE SEQUENCE [LARGE SCALE GENOMIC DNA]</scope>
    <source>
        <strain evidence="2 4">CECT 8088</strain>
    </source>
</reference>
<evidence type="ECO:0000313" key="4">
    <source>
        <dbReference type="Proteomes" id="UP000557688"/>
    </source>
</evidence>
<dbReference type="Proteomes" id="UP000557688">
    <property type="component" value="Unassembled WGS sequence"/>
</dbReference>
<dbReference type="InterPro" id="IPR043038">
    <property type="entry name" value="VbhA_sf"/>
</dbReference>
<sequence>MSAPLASAPLISDDERQRRHKAVEYARNSLRLEGFVLDQDTERLNARYIAGEITSEEHSAAIRRSAGVS</sequence>
<protein>
    <submittedName>
        <fullName evidence="3">Antitoxin VbhA family protein</fullName>
    </submittedName>
</protein>
<dbReference type="Proteomes" id="UP000565205">
    <property type="component" value="Unassembled WGS sequence"/>
</dbReference>
<feature type="domain" description="Antitoxin VbhA" evidence="1">
    <location>
        <begin position="19"/>
        <end position="63"/>
    </location>
</feature>
<evidence type="ECO:0000313" key="2">
    <source>
        <dbReference type="EMBL" id="MBB3175559.1"/>
    </source>
</evidence>
<evidence type="ECO:0000313" key="5">
    <source>
        <dbReference type="Proteomes" id="UP000565205"/>
    </source>
</evidence>
<dbReference type="RefSeq" id="WP_176622149.1">
    <property type="nucleotide sequence ID" value="NZ_JABXXQ010000036.1"/>
</dbReference>
<dbReference type="EMBL" id="JABXXQ010000036">
    <property type="protein sequence ID" value="NVN29432.1"/>
    <property type="molecule type" value="Genomic_DNA"/>
</dbReference>
<keyword evidence="4" id="KW-1185">Reference proteome</keyword>
<name>A0A850NPZ2_9PROT</name>
<dbReference type="CDD" id="cd11586">
    <property type="entry name" value="VbhA_like"/>
    <property type="match status" value="1"/>
</dbReference>
<dbReference type="AlphaFoldDB" id="A0A850NPZ2"/>
<dbReference type="Gene3D" id="1.10.8.1050">
    <property type="entry name" value="Antitoxin VbhA-like"/>
    <property type="match status" value="1"/>
</dbReference>
<evidence type="ECO:0000259" key="1">
    <source>
        <dbReference type="Pfam" id="PF18495"/>
    </source>
</evidence>
<reference evidence="3 5" key="1">
    <citation type="submission" date="2020-06" db="EMBL/GenBank/DDBJ databases">
        <title>Description of novel acetic acid bacteria.</title>
        <authorList>
            <person name="Sombolestani A."/>
        </authorList>
    </citation>
    <scope>NUCLEOTIDE SEQUENCE [LARGE SCALE GENOMIC DNA]</scope>
    <source>
        <strain evidence="3 5">LMG 26838</strain>
    </source>
</reference>
<dbReference type="EMBL" id="JACHXV010000045">
    <property type="protein sequence ID" value="MBB3175559.1"/>
    <property type="molecule type" value="Genomic_DNA"/>
</dbReference>
<comment type="caution">
    <text evidence="3">The sequence shown here is derived from an EMBL/GenBank/DDBJ whole genome shotgun (WGS) entry which is preliminary data.</text>
</comment>
<proteinExistence type="predicted"/>
<dbReference type="Pfam" id="PF18495">
    <property type="entry name" value="VbhA"/>
    <property type="match status" value="1"/>
</dbReference>
<dbReference type="InterPro" id="IPR033788">
    <property type="entry name" value="VbhA-like"/>
</dbReference>
<organism evidence="3 5">
    <name type="scientific">Endobacter medicaginis</name>
    <dbReference type="NCBI Taxonomy" id="1181271"/>
    <lineage>
        <taxon>Bacteria</taxon>
        <taxon>Pseudomonadati</taxon>
        <taxon>Pseudomonadota</taxon>
        <taxon>Alphaproteobacteria</taxon>
        <taxon>Acetobacterales</taxon>
        <taxon>Acetobacteraceae</taxon>
        <taxon>Endobacter</taxon>
    </lineage>
</organism>
<accession>A0A850NPZ2</accession>
<dbReference type="InterPro" id="IPR041535">
    <property type="entry name" value="VbhA"/>
</dbReference>